<proteinExistence type="predicted"/>
<dbReference type="SUPFAM" id="SSF54768">
    <property type="entry name" value="dsRNA-binding domain-like"/>
    <property type="match status" value="1"/>
</dbReference>
<sequence length="228" mass="26272">MSAKNKLQEYFQKNKLPLPIYSSTSIGAAHEKKWTSNITVIINNKEYTLIGDKYYNSKTESQLKVAEQMLDHINNQNKSNKIENLPESNSSNTKKIKIYLLDLENRPMPELKTDPNCIYVGFLNTIHHSVPKYNKWYRCKSDNISKELQDGQNNKLLFLIEGGVSDLVDHFMTLLIYPVINYIKQLEIAPTIIIVSGDHAAWCTKTCLEKVLKWHEIQVESIVNTITI</sequence>
<dbReference type="Proteomes" id="UP000201640">
    <property type="component" value="Segment"/>
</dbReference>
<dbReference type="EMBL" id="JX962719">
    <property type="protein sequence ID" value="AGC01788.1"/>
    <property type="molecule type" value="Genomic_DNA"/>
</dbReference>
<name>L7RCP4_9VIRU</name>
<evidence type="ECO:0000259" key="1">
    <source>
        <dbReference type="SMART" id="SM00358"/>
    </source>
</evidence>
<protein>
    <submittedName>
        <fullName evidence="2">DSRM[cd00048], Double-stranded RNA binding motif-containing protein</fullName>
    </submittedName>
</protein>
<feature type="domain" description="DRBM" evidence="1">
    <location>
        <begin position="3"/>
        <end position="74"/>
    </location>
</feature>
<keyword evidence="3" id="KW-1185">Reference proteome</keyword>
<evidence type="ECO:0000313" key="2">
    <source>
        <dbReference type="EMBL" id="AGC01788.1"/>
    </source>
</evidence>
<dbReference type="KEGG" id="vg:14445336"/>
<dbReference type="RefSeq" id="YP_007354224.1">
    <property type="nucleotide sequence ID" value="NC_020104.1"/>
</dbReference>
<dbReference type="Pfam" id="PF00035">
    <property type="entry name" value="dsrm"/>
    <property type="match status" value="1"/>
</dbReference>
<gene>
    <name evidence="2" type="ORF">Moumou_00244</name>
</gene>
<dbReference type="InterPro" id="IPR014720">
    <property type="entry name" value="dsRBD_dom"/>
</dbReference>
<evidence type="ECO:0000313" key="3">
    <source>
        <dbReference type="Proteomes" id="UP000201640"/>
    </source>
</evidence>
<accession>L7RCP4</accession>
<dbReference type="Gene3D" id="3.30.160.20">
    <property type="match status" value="1"/>
</dbReference>
<organism evidence="2 3">
    <name type="scientific">Acanthamoeba polyphaga moumouvirus</name>
    <dbReference type="NCBI Taxonomy" id="1269028"/>
    <lineage>
        <taxon>Viruses</taxon>
        <taxon>Varidnaviria</taxon>
        <taxon>Bamfordvirae</taxon>
        <taxon>Nucleocytoviricota</taxon>
        <taxon>Megaviricetes</taxon>
        <taxon>Imitervirales</taxon>
        <taxon>Mimiviridae</taxon>
        <taxon>Megamimivirinae</taxon>
        <taxon>Moumouvirus</taxon>
    </lineage>
</organism>
<dbReference type="CDD" id="cd00048">
    <property type="entry name" value="DSRM_SF"/>
    <property type="match status" value="1"/>
</dbReference>
<dbReference type="GeneID" id="14445336"/>
<dbReference type="OrthoDB" id="20007at10239"/>
<reference evidence="2 3" key="1">
    <citation type="journal article" date="2012" name="Genome Biol. Evol.">
        <title>Related Giant Viruses in Distant Locations and Different Habitats: Acanthamoeba polyphaga moumouvirus Represents a Third Lineage of the Mimiviridae That Is Close to the Megavirus Lineage.</title>
        <authorList>
            <person name="Yoosuf N."/>
            <person name="Yutin N."/>
            <person name="Colson P."/>
            <person name="Shabalina S.A."/>
            <person name="Pagnier I."/>
            <person name="Robert C."/>
            <person name="Azza S."/>
            <person name="Klose T."/>
            <person name="Wong J."/>
            <person name="Rossmann M.G."/>
            <person name="La Scola B."/>
            <person name="Raoult D."/>
            <person name="Koonin E.V."/>
        </authorList>
    </citation>
    <scope>NUCLEOTIDE SEQUENCE [LARGE SCALE GENOMIC DNA]</scope>
    <source>
        <strain evidence="2 3">M10A</strain>
    </source>
</reference>
<dbReference type="SMART" id="SM00358">
    <property type="entry name" value="DSRM"/>
    <property type="match status" value="1"/>
</dbReference>